<dbReference type="EMBL" id="RSAS01000130">
    <property type="protein sequence ID" value="RRR76244.1"/>
    <property type="molecule type" value="Genomic_DNA"/>
</dbReference>
<evidence type="ECO:0008006" key="3">
    <source>
        <dbReference type="Google" id="ProtNLM"/>
    </source>
</evidence>
<proteinExistence type="predicted"/>
<evidence type="ECO:0000313" key="2">
    <source>
        <dbReference type="Proteomes" id="UP000280307"/>
    </source>
</evidence>
<sequence>MTHRIADLFQSKVRFLRSTHLERDVTDQSALQGYILTEQHHQHLLRMAEGLTTSSKQRAWRITGDYGSGKSSFGLMIAHLFARNDAMLPASLQEVLHWDAAKIPALLPVLVTGAREPLRQALLRSLYAAVCDEVGDGSDTLRSRIQATLDRPTHSSDGDQVVLDLLTEAMKYIQRSTSKWQGIFVILDELGKFLEYAALHPERQDIYLLQKLAEIAARSDQAPLIVVGMLHQGFHAYADQLSQPAQKEWEKVAGRYEEIVFHQPLEEALRLITEALGVTTEALPIQIIKQSQEDLQKTIALGWYGMAASGPQLAEYAPKLYPLHPTVLPVLVQLFRRFGQNERSLFSFLFSSEPLGLREFAEQPLATGQFYRLHNLYDYARSTFGHRLGLQGYRSHWNYIEAVIENVPHDDSLAMQLLKTVGVLNLIDAHNLIASDAALVLACDNQTAEEKLHALRHERRLLYFRGAAGGYCLWPHTSVNLDQAYAAARHALGTPSKVADLVQTYLETRPLVARRHYIKTGNLRHFDVRYVSPNALAPTLPRQDTNADGLILIPLCETEEERQEALRDAQQIHDSTVLVAIPGKLNSLLELLQAVQRWEWVAQHTPELTH</sequence>
<reference evidence="1 2" key="1">
    <citation type="submission" date="2018-12" db="EMBL/GenBank/DDBJ databases">
        <title>Genome Sequence of Candidatus Viridilinea halotolerans isolated from saline sulfide-rich spring.</title>
        <authorList>
            <person name="Grouzdev D.S."/>
            <person name="Burganskaya E.I."/>
            <person name="Krutkina M.S."/>
            <person name="Sukhacheva M.V."/>
            <person name="Gorlenko V.M."/>
        </authorList>
    </citation>
    <scope>NUCLEOTIDE SEQUENCE [LARGE SCALE GENOMIC DNA]</scope>
    <source>
        <strain evidence="1">Chok-6</strain>
    </source>
</reference>
<accession>A0A426U7Z9</accession>
<feature type="non-terminal residue" evidence="1">
    <location>
        <position position="610"/>
    </location>
</feature>
<dbReference type="InterPro" id="IPR027417">
    <property type="entry name" value="P-loop_NTPase"/>
</dbReference>
<dbReference type="SUPFAM" id="SSF52540">
    <property type="entry name" value="P-loop containing nucleoside triphosphate hydrolases"/>
    <property type="match status" value="1"/>
</dbReference>
<organism evidence="1 2">
    <name type="scientific">Candidatus Viridilinea halotolerans</name>
    <dbReference type="NCBI Taxonomy" id="2491704"/>
    <lineage>
        <taxon>Bacteria</taxon>
        <taxon>Bacillati</taxon>
        <taxon>Chloroflexota</taxon>
        <taxon>Chloroflexia</taxon>
        <taxon>Chloroflexales</taxon>
        <taxon>Chloroflexineae</taxon>
        <taxon>Oscillochloridaceae</taxon>
        <taxon>Candidatus Viridilinea</taxon>
    </lineage>
</organism>
<name>A0A426U7Z9_9CHLR</name>
<dbReference type="Proteomes" id="UP000280307">
    <property type="component" value="Unassembled WGS sequence"/>
</dbReference>
<gene>
    <name evidence="1" type="ORF">EI684_03405</name>
</gene>
<evidence type="ECO:0000313" key="1">
    <source>
        <dbReference type="EMBL" id="RRR76244.1"/>
    </source>
</evidence>
<protein>
    <recommendedName>
        <fullName evidence="3">ATP-binding protein</fullName>
    </recommendedName>
</protein>
<dbReference type="AlphaFoldDB" id="A0A426U7Z9"/>
<comment type="caution">
    <text evidence="1">The sequence shown here is derived from an EMBL/GenBank/DDBJ whole genome shotgun (WGS) entry which is preliminary data.</text>
</comment>